<evidence type="ECO:0000313" key="2">
    <source>
        <dbReference type="EMBL" id="QIA09980.1"/>
    </source>
</evidence>
<accession>A0A6C0RHP9</accession>
<sequence length="26" mass="3240">MDILKERYARGEIDKQEFDERKKDLL</sequence>
<evidence type="ECO:0000259" key="1">
    <source>
        <dbReference type="Pfam" id="PF09851"/>
    </source>
</evidence>
<dbReference type="Pfam" id="PF09851">
    <property type="entry name" value="SHOCT"/>
    <property type="match status" value="1"/>
</dbReference>
<keyword evidence="3" id="KW-1185">Reference proteome</keyword>
<proteinExistence type="predicted"/>
<dbReference type="EMBL" id="CP048409">
    <property type="protein sequence ID" value="QIA09980.1"/>
    <property type="molecule type" value="Genomic_DNA"/>
</dbReference>
<dbReference type="AlphaFoldDB" id="A0A6C0RHP9"/>
<dbReference type="RefSeq" id="WP_163348949.1">
    <property type="nucleotide sequence ID" value="NZ_CP048409.1"/>
</dbReference>
<name>A0A6C0RHP9_9BACT</name>
<dbReference type="KEGG" id="drc:G0Q07_11920"/>
<organism evidence="2 3">
    <name type="scientific">Draconibacterium halophilum</name>
    <dbReference type="NCBI Taxonomy" id="2706887"/>
    <lineage>
        <taxon>Bacteria</taxon>
        <taxon>Pseudomonadati</taxon>
        <taxon>Bacteroidota</taxon>
        <taxon>Bacteroidia</taxon>
        <taxon>Marinilabiliales</taxon>
        <taxon>Prolixibacteraceae</taxon>
        <taxon>Draconibacterium</taxon>
    </lineage>
</organism>
<evidence type="ECO:0000313" key="3">
    <source>
        <dbReference type="Proteomes" id="UP000474630"/>
    </source>
</evidence>
<reference evidence="2 3" key="1">
    <citation type="submission" date="2020-02" db="EMBL/GenBank/DDBJ databases">
        <title>Genome sequencing for Draconibacterium sp. strain M1.</title>
        <authorList>
            <person name="Park S.-J."/>
        </authorList>
    </citation>
    <scope>NUCLEOTIDE SEQUENCE [LARGE SCALE GENOMIC DNA]</scope>
    <source>
        <strain evidence="2 3">M1</strain>
    </source>
</reference>
<dbReference type="Proteomes" id="UP000474630">
    <property type="component" value="Chromosome"/>
</dbReference>
<dbReference type="InterPro" id="IPR018649">
    <property type="entry name" value="SHOCT"/>
</dbReference>
<feature type="domain" description="SHOCT" evidence="1">
    <location>
        <begin position="1"/>
        <end position="26"/>
    </location>
</feature>
<protein>
    <recommendedName>
        <fullName evidence="1">SHOCT domain-containing protein</fullName>
    </recommendedName>
</protein>
<gene>
    <name evidence="2" type="ORF">G0Q07_11920</name>
</gene>